<protein>
    <submittedName>
        <fullName evidence="1">DJ-1/PfpI family protein</fullName>
    </submittedName>
</protein>
<dbReference type="InterPro" id="IPR002818">
    <property type="entry name" value="DJ-1/PfpI"/>
</dbReference>
<evidence type="ECO:0000313" key="1">
    <source>
        <dbReference type="EMBL" id="HJE39092.1"/>
    </source>
</evidence>
<dbReference type="InterPro" id="IPR050325">
    <property type="entry name" value="Prot/Nucl_acid_deglycase"/>
</dbReference>
<name>A0A4Q0UA76_9BACT</name>
<dbReference type="CDD" id="cd03135">
    <property type="entry name" value="GATase1_DJ-1"/>
    <property type="match status" value="1"/>
</dbReference>
<reference evidence="1" key="1">
    <citation type="journal article" date="2021" name="PeerJ">
        <title>Extensive microbial diversity within the chicken gut microbiome revealed by metagenomics and culture.</title>
        <authorList>
            <person name="Gilroy R."/>
            <person name="Ravi A."/>
            <person name="Getino M."/>
            <person name="Pursley I."/>
            <person name="Horton D.L."/>
            <person name="Alikhan N.F."/>
            <person name="Baker D."/>
            <person name="Gharbi K."/>
            <person name="Hall N."/>
            <person name="Watson M."/>
            <person name="Adriaenssens E.M."/>
            <person name="Foster-Nyarko E."/>
            <person name="Jarju S."/>
            <person name="Secka A."/>
            <person name="Antonio M."/>
            <person name="Oren A."/>
            <person name="Chaudhuri R.R."/>
            <person name="La Ragione R."/>
            <person name="Hildebrand F."/>
            <person name="Pallen M.J."/>
        </authorList>
    </citation>
    <scope>NUCLEOTIDE SEQUENCE</scope>
    <source>
        <strain evidence="1">4100</strain>
    </source>
</reference>
<dbReference type="GO" id="GO:0005737">
    <property type="term" value="C:cytoplasm"/>
    <property type="evidence" value="ECO:0007669"/>
    <property type="project" value="TreeGrafter"/>
</dbReference>
<dbReference type="InterPro" id="IPR029062">
    <property type="entry name" value="Class_I_gatase-like"/>
</dbReference>
<dbReference type="PANTHER" id="PTHR48094">
    <property type="entry name" value="PROTEIN/NUCLEIC ACID DEGLYCASE DJ-1-RELATED"/>
    <property type="match status" value="1"/>
</dbReference>
<dbReference type="NCBIfam" id="TIGR01383">
    <property type="entry name" value="not_thiJ"/>
    <property type="match status" value="1"/>
</dbReference>
<dbReference type="Pfam" id="PF01965">
    <property type="entry name" value="DJ-1_PfpI"/>
    <property type="match status" value="1"/>
</dbReference>
<sequence length="187" mass="19576">MKSSYLFLAPGFEEVEALTPVDVMRRAGIDVKTVSVTASRDVEGAHGVTVKADMTFDEADFSDCDWLVLPGGMPGATNLYECKPLCSLLLKHNAEGGHIAAICASPAVVLGGLGLLDGKEATCYPGFESVAPKSIFPDRKVVVSGNIVTANGPSSALVFALAIVAEAMGDSVAKQVGEGMLFYEKYL</sequence>
<dbReference type="AlphaFoldDB" id="A0A4Q0UA76"/>
<evidence type="ECO:0000313" key="2">
    <source>
        <dbReference type="Proteomes" id="UP000711407"/>
    </source>
</evidence>
<comment type="caution">
    <text evidence="1">The sequence shown here is derived from an EMBL/GenBank/DDBJ whole genome shotgun (WGS) entry which is preliminary data.</text>
</comment>
<dbReference type="EMBL" id="DYXT01000028">
    <property type="protein sequence ID" value="HJE39092.1"/>
    <property type="molecule type" value="Genomic_DNA"/>
</dbReference>
<reference evidence="1" key="2">
    <citation type="submission" date="2021-09" db="EMBL/GenBank/DDBJ databases">
        <authorList>
            <person name="Gilroy R."/>
        </authorList>
    </citation>
    <scope>NUCLEOTIDE SEQUENCE</scope>
    <source>
        <strain evidence="1">4100</strain>
    </source>
</reference>
<dbReference type="SUPFAM" id="SSF52317">
    <property type="entry name" value="Class I glutamine amidotransferase-like"/>
    <property type="match status" value="1"/>
</dbReference>
<dbReference type="PANTHER" id="PTHR48094:SF12">
    <property type="entry name" value="PARKINSON DISEASE PROTEIN 7 HOMOLOG"/>
    <property type="match status" value="1"/>
</dbReference>
<accession>A0A4Q0UA76</accession>
<organism evidence="1 2">
    <name type="scientific">Candidatus Amulumruptor caecigallinarius</name>
    <dbReference type="NCBI Taxonomy" id="2109911"/>
    <lineage>
        <taxon>Bacteria</taxon>
        <taxon>Pseudomonadati</taxon>
        <taxon>Bacteroidota</taxon>
        <taxon>Bacteroidia</taxon>
        <taxon>Bacteroidales</taxon>
        <taxon>Muribaculaceae</taxon>
        <taxon>Candidatus Amulumruptor</taxon>
    </lineage>
</organism>
<dbReference type="Gene3D" id="3.40.50.880">
    <property type="match status" value="1"/>
</dbReference>
<dbReference type="Proteomes" id="UP000711407">
    <property type="component" value="Unassembled WGS sequence"/>
</dbReference>
<proteinExistence type="predicted"/>
<dbReference type="InterPro" id="IPR006287">
    <property type="entry name" value="DJ-1"/>
</dbReference>
<gene>
    <name evidence="1" type="ORF">K8V47_04970</name>
</gene>